<name>A0A4P9W3W5_9FUNG</name>
<sequence length="305" mass="32634">MSLIIETATAGSLLTMMALMVLLRAACGRLRSSRFIINAARFHIMTDFLRNGSQLVAVSVTAAFYGEYDHGAAYGRLFSPGSFITTCLNFHRVDPTANSFGTRGQSLLNRGGLHQVVQLQQPRSDLAPSPEGDYANTPLRDTSLDITAAGLTHFVNAAGARFAQPVDLQVANLTPYEHPIYVSHPQSQAPSGWGTSKGYSPGDGLQDPPPLGCAIHPLATEGDHGFLDEDQADDRTIVSAPGVVSCVLPGDPDVLQAVGELGPSFRSVETLVVMLLRVDADCVVPDRFVLELHYDSFTVNRVGGL</sequence>
<feature type="region of interest" description="Disordered" evidence="1">
    <location>
        <begin position="185"/>
        <end position="213"/>
    </location>
</feature>
<organism evidence="2 3">
    <name type="scientific">Blyttiomyces helicus</name>
    <dbReference type="NCBI Taxonomy" id="388810"/>
    <lineage>
        <taxon>Eukaryota</taxon>
        <taxon>Fungi</taxon>
        <taxon>Fungi incertae sedis</taxon>
        <taxon>Chytridiomycota</taxon>
        <taxon>Chytridiomycota incertae sedis</taxon>
        <taxon>Chytridiomycetes</taxon>
        <taxon>Chytridiomycetes incertae sedis</taxon>
        <taxon>Blyttiomyces</taxon>
    </lineage>
</organism>
<accession>A0A4P9W3W5</accession>
<dbReference type="Proteomes" id="UP000269721">
    <property type="component" value="Unassembled WGS sequence"/>
</dbReference>
<protein>
    <submittedName>
        <fullName evidence="2">Uncharacterized protein</fullName>
    </submittedName>
</protein>
<dbReference type="AlphaFoldDB" id="A0A4P9W3W5"/>
<reference evidence="3" key="1">
    <citation type="journal article" date="2018" name="Nat. Microbiol.">
        <title>Leveraging single-cell genomics to expand the fungal tree of life.</title>
        <authorList>
            <person name="Ahrendt S.R."/>
            <person name="Quandt C.A."/>
            <person name="Ciobanu D."/>
            <person name="Clum A."/>
            <person name="Salamov A."/>
            <person name="Andreopoulos B."/>
            <person name="Cheng J.F."/>
            <person name="Woyke T."/>
            <person name="Pelin A."/>
            <person name="Henrissat B."/>
            <person name="Reynolds N.K."/>
            <person name="Benny G.L."/>
            <person name="Smith M.E."/>
            <person name="James T.Y."/>
            <person name="Grigoriev I.V."/>
        </authorList>
    </citation>
    <scope>NUCLEOTIDE SEQUENCE [LARGE SCALE GENOMIC DNA]</scope>
</reference>
<proteinExistence type="predicted"/>
<gene>
    <name evidence="2" type="ORF">BDK51DRAFT_50419</name>
</gene>
<evidence type="ECO:0000256" key="1">
    <source>
        <dbReference type="SAM" id="MobiDB-lite"/>
    </source>
</evidence>
<evidence type="ECO:0000313" key="2">
    <source>
        <dbReference type="EMBL" id="RKO86542.1"/>
    </source>
</evidence>
<feature type="compositionally biased region" description="Polar residues" evidence="1">
    <location>
        <begin position="185"/>
        <end position="198"/>
    </location>
</feature>
<dbReference type="EMBL" id="KZ998107">
    <property type="protein sequence ID" value="RKO86542.1"/>
    <property type="molecule type" value="Genomic_DNA"/>
</dbReference>
<keyword evidence="3" id="KW-1185">Reference proteome</keyword>
<evidence type="ECO:0000313" key="3">
    <source>
        <dbReference type="Proteomes" id="UP000269721"/>
    </source>
</evidence>